<dbReference type="InterPro" id="IPR032675">
    <property type="entry name" value="LRR_dom_sf"/>
</dbReference>
<dbReference type="GO" id="GO:0055046">
    <property type="term" value="P:microgametogenesis"/>
    <property type="evidence" value="ECO:0007669"/>
    <property type="project" value="UniProtKB-ARBA"/>
</dbReference>
<dbReference type="FunFam" id="3.80.10.10:FF:000746">
    <property type="entry name" value="Plant intracellular Ras-group-related LRR protein 2"/>
    <property type="match status" value="1"/>
</dbReference>
<dbReference type="Proteomes" id="UP001054252">
    <property type="component" value="Unassembled WGS sequence"/>
</dbReference>
<comment type="similarity">
    <text evidence="4">Belongs to the SHOC2 family.</text>
</comment>
<dbReference type="SMART" id="SM00369">
    <property type="entry name" value="LRR_TYP"/>
    <property type="match status" value="7"/>
</dbReference>
<feature type="signal peptide" evidence="5">
    <location>
        <begin position="1"/>
        <end position="29"/>
    </location>
</feature>
<evidence type="ECO:0000256" key="5">
    <source>
        <dbReference type="SAM" id="SignalP"/>
    </source>
</evidence>
<dbReference type="PROSITE" id="PS51450">
    <property type="entry name" value="LRR"/>
    <property type="match status" value="2"/>
</dbReference>
<dbReference type="PANTHER" id="PTHR48051">
    <property type="match status" value="1"/>
</dbReference>
<evidence type="ECO:0000313" key="6">
    <source>
        <dbReference type="EMBL" id="GKV00552.1"/>
    </source>
</evidence>
<proteinExistence type="inferred from homology"/>
<keyword evidence="2" id="KW-0677">Repeat</keyword>
<gene>
    <name evidence="6" type="ORF">SLEP1_g13223</name>
</gene>
<dbReference type="Pfam" id="PF00560">
    <property type="entry name" value="LRR_1"/>
    <property type="match status" value="1"/>
</dbReference>
<dbReference type="Pfam" id="PF13855">
    <property type="entry name" value="LRR_8"/>
    <property type="match status" value="2"/>
</dbReference>
<name>A0AAV5IP85_9ROSI</name>
<dbReference type="GO" id="GO:0005737">
    <property type="term" value="C:cytoplasm"/>
    <property type="evidence" value="ECO:0007669"/>
    <property type="project" value="TreeGrafter"/>
</dbReference>
<dbReference type="InterPro" id="IPR003591">
    <property type="entry name" value="Leu-rich_rpt_typical-subtyp"/>
</dbReference>
<dbReference type="Gene3D" id="3.80.10.10">
    <property type="entry name" value="Ribonuclease Inhibitor"/>
    <property type="match status" value="2"/>
</dbReference>
<dbReference type="AlphaFoldDB" id="A0AAV5IP85"/>
<sequence>MQQSCMKFVHFLWLWLWLWLLEIFTSTLCSRPPPLTANCFHDQPSVRSPAMDPNPKSFPLLSYVMSRFPSIRPSKPASSDPVFDIEQPPPTSAHPQIVDQMPHLAHPKVLASMTQAVSDVAHTRSVLQTLGPRPDHEAVDSARSKLSEMESNLSKSLEELVLSPRPPEVDRLEWRVHLAEKEQQIRQQAEKEQAIYKSILQLDEMHEAYGRLLKDAEERLVRIYESAQKVAESSEIVEEVNEEVVGVLEEAQGSRLERVDLSGRKLRFLPEAFGRISGLILLNLSNNQLNVIPDSIAGLEKLEELNLSSNLLESLPDSIGLLHNLKILNVSSNKLMALPDSICQCRSLVGLDVSFNSMTYLPTNLGYELVNLQRLSIQLNKIRSLPTSIGEMGSLLYLDAHFNELCGLPDAIGRLTNLEILNLSSNFADFTQLPDTIGELTNLKELDLSNNQIHVLPDTFGRLDQLTKLNLEQNPIVIPPVEVVNQGVEAVKSFMAKRWFDILVEEERKSMLEVNGQAQTGWLTRSTSWLKTYVSGVSETVSELLGTPRGSPRDPYLDEQR</sequence>
<keyword evidence="7" id="KW-1185">Reference proteome</keyword>
<dbReference type="InterPro" id="IPR050216">
    <property type="entry name" value="LRR_domain-containing"/>
</dbReference>
<dbReference type="SMART" id="SM00364">
    <property type="entry name" value="LRR_BAC"/>
    <property type="match status" value="8"/>
</dbReference>
<dbReference type="EMBL" id="BPVZ01000015">
    <property type="protein sequence ID" value="GKV00552.1"/>
    <property type="molecule type" value="Genomic_DNA"/>
</dbReference>
<dbReference type="PANTHER" id="PTHR48051:SF54">
    <property type="entry name" value="LEUCINE-RICH REPEAT-CONTAINING PROTEIN"/>
    <property type="match status" value="1"/>
</dbReference>
<comment type="caution">
    <text evidence="6">The sequence shown here is derived from an EMBL/GenBank/DDBJ whole genome shotgun (WGS) entry which is preliminary data.</text>
</comment>
<accession>A0AAV5IP85</accession>
<keyword evidence="3" id="KW-0175">Coiled coil</keyword>
<evidence type="ECO:0000313" key="7">
    <source>
        <dbReference type="Proteomes" id="UP001054252"/>
    </source>
</evidence>
<evidence type="ECO:0000256" key="2">
    <source>
        <dbReference type="ARBA" id="ARBA00022737"/>
    </source>
</evidence>
<evidence type="ECO:0000256" key="1">
    <source>
        <dbReference type="ARBA" id="ARBA00022614"/>
    </source>
</evidence>
<dbReference type="InterPro" id="IPR001611">
    <property type="entry name" value="Leu-rich_rpt"/>
</dbReference>
<evidence type="ECO:0000256" key="4">
    <source>
        <dbReference type="ARBA" id="ARBA00023786"/>
    </source>
</evidence>
<organism evidence="6 7">
    <name type="scientific">Rubroshorea leprosula</name>
    <dbReference type="NCBI Taxonomy" id="152421"/>
    <lineage>
        <taxon>Eukaryota</taxon>
        <taxon>Viridiplantae</taxon>
        <taxon>Streptophyta</taxon>
        <taxon>Embryophyta</taxon>
        <taxon>Tracheophyta</taxon>
        <taxon>Spermatophyta</taxon>
        <taxon>Magnoliopsida</taxon>
        <taxon>eudicotyledons</taxon>
        <taxon>Gunneridae</taxon>
        <taxon>Pentapetalae</taxon>
        <taxon>rosids</taxon>
        <taxon>malvids</taxon>
        <taxon>Malvales</taxon>
        <taxon>Dipterocarpaceae</taxon>
        <taxon>Rubroshorea</taxon>
    </lineage>
</organism>
<feature type="chain" id="PRO_5043730613" evidence="5">
    <location>
        <begin position="30"/>
        <end position="561"/>
    </location>
</feature>
<keyword evidence="1" id="KW-0433">Leucine-rich repeat</keyword>
<evidence type="ECO:0000256" key="3">
    <source>
        <dbReference type="ARBA" id="ARBA00023054"/>
    </source>
</evidence>
<dbReference type="SUPFAM" id="SSF52058">
    <property type="entry name" value="L domain-like"/>
    <property type="match status" value="1"/>
</dbReference>
<reference evidence="6 7" key="1">
    <citation type="journal article" date="2021" name="Commun. Biol.">
        <title>The genome of Shorea leprosula (Dipterocarpaceae) highlights the ecological relevance of drought in aseasonal tropical rainforests.</title>
        <authorList>
            <person name="Ng K.K.S."/>
            <person name="Kobayashi M.J."/>
            <person name="Fawcett J.A."/>
            <person name="Hatakeyama M."/>
            <person name="Paape T."/>
            <person name="Ng C.H."/>
            <person name="Ang C.C."/>
            <person name="Tnah L.H."/>
            <person name="Lee C.T."/>
            <person name="Nishiyama T."/>
            <person name="Sese J."/>
            <person name="O'Brien M.J."/>
            <person name="Copetti D."/>
            <person name="Mohd Noor M.I."/>
            <person name="Ong R.C."/>
            <person name="Putra M."/>
            <person name="Sireger I.Z."/>
            <person name="Indrioko S."/>
            <person name="Kosugi Y."/>
            <person name="Izuno A."/>
            <person name="Isagi Y."/>
            <person name="Lee S.L."/>
            <person name="Shimizu K.K."/>
        </authorList>
    </citation>
    <scope>NUCLEOTIDE SEQUENCE [LARGE SCALE GENOMIC DNA]</scope>
    <source>
        <strain evidence="6">214</strain>
    </source>
</reference>
<keyword evidence="5" id="KW-0732">Signal</keyword>
<protein>
    <submittedName>
        <fullName evidence="6">Uncharacterized protein</fullName>
    </submittedName>
</protein>
<dbReference type="PRINTS" id="PR00019">
    <property type="entry name" value="LEURICHRPT"/>
</dbReference>
<dbReference type="FunFam" id="3.80.10.10:FF:000610">
    <property type="entry name" value="Plant intracellular Ras-group-related LRR protein 9"/>
    <property type="match status" value="1"/>
</dbReference>